<dbReference type="InterPro" id="IPR022030">
    <property type="entry name" value="SF3A1_dom"/>
</dbReference>
<evidence type="ECO:0000256" key="10">
    <source>
        <dbReference type="ARBA" id="ARBA00022763"/>
    </source>
</evidence>
<evidence type="ECO:0000256" key="9">
    <source>
        <dbReference type="ARBA" id="ARBA00022759"/>
    </source>
</evidence>
<dbReference type="GO" id="GO:0005681">
    <property type="term" value="C:spliceosomal complex"/>
    <property type="evidence" value="ECO:0007669"/>
    <property type="project" value="UniProtKB-KW"/>
</dbReference>
<dbReference type="Gene3D" id="3.10.20.90">
    <property type="entry name" value="Phosphatidylinositol 3-kinase Catalytic Subunit, Chain A, domain 1"/>
    <property type="match status" value="1"/>
</dbReference>
<dbReference type="PROSITE" id="PS50128">
    <property type="entry name" value="SURP"/>
    <property type="match status" value="2"/>
</dbReference>
<evidence type="ECO:0000256" key="4">
    <source>
        <dbReference type="ARBA" id="ARBA00007845"/>
    </source>
</evidence>
<feature type="region of interest" description="Disordered" evidence="18">
    <location>
        <begin position="1"/>
        <end position="68"/>
    </location>
</feature>
<keyword evidence="22" id="KW-1185">Reference proteome</keyword>
<feature type="compositionally biased region" description="Low complexity" evidence="18">
    <location>
        <begin position="938"/>
        <end position="952"/>
    </location>
</feature>
<keyword evidence="16" id="KW-0539">Nucleus</keyword>
<evidence type="ECO:0000256" key="11">
    <source>
        <dbReference type="ARBA" id="ARBA00022853"/>
    </source>
</evidence>
<name>A0A8X7PSP8_BRACI</name>
<dbReference type="PANTHER" id="PTHR23336">
    <property type="entry name" value="ZINC FINGER CW-TYPE COILED-COIL DOMAIN PROTEIN 3"/>
    <property type="match status" value="1"/>
</dbReference>
<accession>A0A8X7PSP8</accession>
<feature type="coiled-coil region" evidence="17">
    <location>
        <begin position="574"/>
        <end position="669"/>
    </location>
</feature>
<comment type="caution">
    <text evidence="21">The sequence shown here is derived from an EMBL/GenBank/DDBJ whole genome shotgun (WGS) entry which is preliminary data.</text>
</comment>
<keyword evidence="15" id="KW-0234">DNA repair</keyword>
<feature type="coiled-coil region" evidence="17">
    <location>
        <begin position="705"/>
        <end position="739"/>
    </location>
</feature>
<dbReference type="SMART" id="SM00648">
    <property type="entry name" value="SWAP"/>
    <property type="match status" value="2"/>
</dbReference>
<dbReference type="SUPFAM" id="SSF55874">
    <property type="entry name" value="ATPase domain of HSP90 chaperone/DNA topoisomerase II/histidine kinase"/>
    <property type="match status" value="1"/>
</dbReference>
<evidence type="ECO:0000256" key="1">
    <source>
        <dbReference type="ARBA" id="ARBA00001936"/>
    </source>
</evidence>
<dbReference type="FunFam" id="3.10.20.90:FF:000178">
    <property type="entry name" value="Probable splicing factor 3A subunit 1"/>
    <property type="match status" value="1"/>
</dbReference>
<feature type="region of interest" description="Disordered" evidence="18">
    <location>
        <begin position="1337"/>
        <end position="1360"/>
    </location>
</feature>
<comment type="cofactor">
    <cofactor evidence="2">
        <name>Mg(2+)</name>
        <dbReference type="ChEBI" id="CHEBI:18420"/>
    </cofactor>
</comment>
<feature type="compositionally biased region" description="Polar residues" evidence="18">
    <location>
        <begin position="514"/>
        <end position="528"/>
    </location>
</feature>
<dbReference type="Proteomes" id="UP000886595">
    <property type="component" value="Unassembled WGS sequence"/>
</dbReference>
<feature type="domain" description="SURP motif" evidence="20">
    <location>
        <begin position="883"/>
        <end position="925"/>
    </location>
</feature>
<feature type="compositionally biased region" description="Pro residues" evidence="18">
    <location>
        <begin position="1457"/>
        <end position="1486"/>
    </location>
</feature>
<keyword evidence="13" id="KW-0943">RNA-mediated gene silencing</keyword>
<feature type="compositionally biased region" description="Polar residues" evidence="18">
    <location>
        <begin position="852"/>
        <end position="866"/>
    </location>
</feature>
<keyword evidence="7" id="KW-0747">Spliceosome</keyword>
<dbReference type="GO" id="GO:0031047">
    <property type="term" value="P:regulatory ncRNA-mediated gene silencing"/>
    <property type="evidence" value="ECO:0007669"/>
    <property type="project" value="UniProtKB-KW"/>
</dbReference>
<keyword evidence="5" id="KW-0507">mRNA processing</keyword>
<evidence type="ECO:0000256" key="2">
    <source>
        <dbReference type="ARBA" id="ARBA00001946"/>
    </source>
</evidence>
<comment type="cofactor">
    <cofactor evidence="1">
        <name>Mn(2+)</name>
        <dbReference type="ChEBI" id="CHEBI:29035"/>
    </cofactor>
</comment>
<evidence type="ECO:0000313" key="22">
    <source>
        <dbReference type="Proteomes" id="UP000886595"/>
    </source>
</evidence>
<organism evidence="21 22">
    <name type="scientific">Brassica carinata</name>
    <name type="common">Ethiopian mustard</name>
    <name type="synonym">Abyssinian cabbage</name>
    <dbReference type="NCBI Taxonomy" id="52824"/>
    <lineage>
        <taxon>Eukaryota</taxon>
        <taxon>Viridiplantae</taxon>
        <taxon>Streptophyta</taxon>
        <taxon>Embryophyta</taxon>
        <taxon>Tracheophyta</taxon>
        <taxon>Spermatophyta</taxon>
        <taxon>Magnoliopsida</taxon>
        <taxon>eudicotyledons</taxon>
        <taxon>Gunneridae</taxon>
        <taxon>Pentapetalae</taxon>
        <taxon>rosids</taxon>
        <taxon>malvids</taxon>
        <taxon>Brassicales</taxon>
        <taxon>Brassicaceae</taxon>
        <taxon>Brassiceae</taxon>
        <taxon>Brassica</taxon>
    </lineage>
</organism>
<dbReference type="InterPro" id="IPR035563">
    <property type="entry name" value="SF3As1_ubi"/>
</dbReference>
<evidence type="ECO:0000256" key="13">
    <source>
        <dbReference type="ARBA" id="ARBA00023158"/>
    </source>
</evidence>
<keyword evidence="6" id="KW-0378">Hydrolase</keyword>
<keyword evidence="8" id="KW-0677">Repeat</keyword>
<dbReference type="Gene3D" id="3.30.565.10">
    <property type="entry name" value="Histidine kinase-like ATPase, C-terminal domain"/>
    <property type="match status" value="1"/>
</dbReference>
<dbReference type="Pfam" id="PF00240">
    <property type="entry name" value="ubiquitin"/>
    <property type="match status" value="1"/>
</dbReference>
<evidence type="ECO:0000256" key="17">
    <source>
        <dbReference type="SAM" id="Coils"/>
    </source>
</evidence>
<dbReference type="SUPFAM" id="SSF54236">
    <property type="entry name" value="Ubiquitin-like"/>
    <property type="match status" value="1"/>
</dbReference>
<dbReference type="InterPro" id="IPR000626">
    <property type="entry name" value="Ubiquitin-like_dom"/>
</dbReference>
<dbReference type="GO" id="GO:0003723">
    <property type="term" value="F:RNA binding"/>
    <property type="evidence" value="ECO:0007669"/>
    <property type="project" value="InterPro"/>
</dbReference>
<feature type="region of interest" description="Disordered" evidence="18">
    <location>
        <begin position="845"/>
        <end position="866"/>
    </location>
</feature>
<dbReference type="SMART" id="SM00213">
    <property type="entry name" value="UBQ"/>
    <property type="match status" value="1"/>
</dbReference>
<dbReference type="SUPFAM" id="SSF109905">
    <property type="entry name" value="Surp module (SWAP domain)"/>
    <property type="match status" value="2"/>
</dbReference>
<dbReference type="GO" id="GO:0006281">
    <property type="term" value="P:DNA repair"/>
    <property type="evidence" value="ECO:0007669"/>
    <property type="project" value="UniProtKB-KW"/>
</dbReference>
<evidence type="ECO:0000256" key="3">
    <source>
        <dbReference type="ARBA" id="ARBA00004123"/>
    </source>
</evidence>
<reference evidence="21 22" key="1">
    <citation type="submission" date="2020-02" db="EMBL/GenBank/DDBJ databases">
        <authorList>
            <person name="Ma Q."/>
            <person name="Huang Y."/>
            <person name="Song X."/>
            <person name="Pei D."/>
        </authorList>
    </citation>
    <scope>NUCLEOTIDE SEQUENCE [LARGE SCALE GENOMIC DNA]</scope>
    <source>
        <strain evidence="21">Sxm20200214</strain>
        <tissue evidence="21">Leaf</tissue>
    </source>
</reference>
<feature type="region of interest" description="Disordered" evidence="18">
    <location>
        <begin position="1379"/>
        <end position="1409"/>
    </location>
</feature>
<dbReference type="InterPro" id="IPR045261">
    <property type="entry name" value="MORC_ATPase"/>
</dbReference>
<dbReference type="Pfam" id="PF01805">
    <property type="entry name" value="Surp"/>
    <property type="match status" value="2"/>
</dbReference>
<dbReference type="GO" id="GO:0016887">
    <property type="term" value="F:ATP hydrolysis activity"/>
    <property type="evidence" value="ECO:0007669"/>
    <property type="project" value="InterPro"/>
</dbReference>
<keyword evidence="10" id="KW-0227">DNA damage</keyword>
<dbReference type="Pfam" id="PF13589">
    <property type="entry name" value="HATPase_c_3"/>
    <property type="match status" value="1"/>
</dbReference>
<feature type="region of interest" description="Disordered" evidence="18">
    <location>
        <begin position="937"/>
        <end position="986"/>
    </location>
</feature>
<evidence type="ECO:0000259" key="19">
    <source>
        <dbReference type="PROSITE" id="PS50053"/>
    </source>
</evidence>
<keyword evidence="14" id="KW-0508">mRNA splicing</keyword>
<feature type="region of interest" description="Disordered" evidence="18">
    <location>
        <begin position="1456"/>
        <end position="1497"/>
    </location>
</feature>
<dbReference type="InterPro" id="IPR000061">
    <property type="entry name" value="Surp"/>
</dbReference>
<evidence type="ECO:0000256" key="18">
    <source>
        <dbReference type="SAM" id="MobiDB-lite"/>
    </source>
</evidence>
<sequence>MDSQTRPKNPGTTHPKPHGVPASTVRGQKRGSRSYADGDPNNLPLKKPRTMVNPHQTGNKIAEPITRRLSRQFWKAGDDKEDERPPRNCGNDAAIKVHPQFLHANATSHKWALGAFAELLDNSLDEACNGATYDGKSSMLIVQDNGGGMDPNRFRECLSLGYSRKRNVANTVGQYGNGFKTSTMRLGADAIVFTRSRGANAGNTTQSVGMLSYTYLYETRKSEAVVPTVDFELVDNNWVALTHGDRDKWFDNLETIVKWSPYVSQQAMFDQFDLLEEQGTQIVIYNLWDDDEGKLELDLDADGHDIQLRGVNRDEKKIEMAKAYPNSRHFLTYRHSLRSYASILYLRLPPNFRIILRGKEVEHHSLLEDMMMTEDITYKPVASPELSQDEDMVAALKIGFVKDAHHHIDIQGFNVYHKNRLIKPFWRVWNAAGSDGRGVIGVLEANFIQPAHNKQGFERTALLARVENRLNKYQKTYWSKRCHEIGYAPRRMQKNHESGVTEAPTSAEPAQCRPNRNSQKETTQQSDANRTHEIGFRNRTNGLGVSCKETRSVRQAAEFQKQKAQLEPQVRLPKARVQELEKRQKAQLEEKTRNFKNVETKQVAELQRQKRQLELQLRQSKSKIQDLEKRPKVKDYESAKLVVELQRQKGQLELQVKQSQYKIQVLEKRHKVKEDDLQRQKACLELSKSVVQDLEDSLKVKDVESSKLLEELHEHKAKIQDLEESQKVVDELVVELQRDRGLLESQLKVSQAKNQEFEKSQKAVMDVFQEERGRRDVTEDALRKKLRGAYDVMDTLKMKVNALEADQAFCKKKMLSSMQILPLEASSTDGNLGPLPPSQLTDQEIEERELQSEQTRSNQAPESVATHTRTIGIIHPPPDIRSIVEKTAQFVSKNGLEFEKRIMASNAKNAKFNFLTSSDPYHAFYQHKLAEYRAQNEDGAQGNDADGADLQLDGGGDEGEAGEAKPDLQAQFRVPPKPLEPPEPEKYTVRLPEGITGEELEYIKLTAQFVARNGKSFLTGLQSRENNNPQFFFMKPTHTMFPLFTSLVDAYFDVLKPPEDLKEKLRKSAADLTTVLERCLHRLEWDRSQEQQRKKEEDEKEQERVQMAMIDWHDFVVVESIDFADEEDEELPPPMTLEEVIRRSKVSAAMEEDEVVEPGKEVEMEMDEEEMKLVADGMRAANLEENGGYVRIENMNEEAPMRIVKNWKRPEDRIPTERDPTKVVISPITGELIPINEMSEHMRISLIDPKFKEQKDRMFAKIRETTLAQDDEIAKNIVGLARLRPDIFGTTEEEVSNAVKAEIEKKKDEQPSQVIWDGHTGSIGRTANQALAQNANGEEQGNGVYGDPNSFPGPAALPPPRPGVPVVRPLPPPPNLALNLPRPPPSVQYPGPSRPLGVPMMQGMHPQHQLSMPGQPGYPSMMMNRPPQMQPGGMHVPPPPGSQFAHLQVPRPYGQLAPPPIGMMQPPPMHGMPPPPPPGEAPPPLPEEPEPKRQKFDESALVPEEQFLAQHPGSATIRVSVPNVDDGQVIEITVQSLSENVGSLKEKIAGETQIPANKQKLSGKAGFLKDNMSLAHYNLGAGEILTLSLRERGGRKR</sequence>
<evidence type="ECO:0000313" key="21">
    <source>
        <dbReference type="EMBL" id="KAG2256925.1"/>
    </source>
</evidence>
<evidence type="ECO:0000256" key="5">
    <source>
        <dbReference type="ARBA" id="ARBA00022664"/>
    </source>
</evidence>
<dbReference type="GO" id="GO:0004519">
    <property type="term" value="F:endonuclease activity"/>
    <property type="evidence" value="ECO:0007669"/>
    <property type="project" value="UniProtKB-KW"/>
</dbReference>
<keyword evidence="6" id="KW-0540">Nuclease</keyword>
<dbReference type="GO" id="GO:0000398">
    <property type="term" value="P:mRNA splicing, via spliceosome"/>
    <property type="evidence" value="ECO:0007669"/>
    <property type="project" value="UniProtKB-ARBA"/>
</dbReference>
<evidence type="ECO:0000256" key="7">
    <source>
        <dbReference type="ARBA" id="ARBA00022728"/>
    </source>
</evidence>
<dbReference type="Gene3D" id="1.10.10.790">
    <property type="entry name" value="Surp module"/>
    <property type="match status" value="2"/>
</dbReference>
<keyword evidence="11" id="KW-0156">Chromatin regulator</keyword>
<dbReference type="Pfam" id="PF12230">
    <property type="entry name" value="PRP21_like_P"/>
    <property type="match status" value="1"/>
</dbReference>
<dbReference type="InterPro" id="IPR041006">
    <property type="entry name" value="Morc_S5"/>
</dbReference>
<comment type="subcellular location">
    <subcellularLocation>
        <location evidence="3">Nucleus</location>
    </subcellularLocation>
</comment>
<dbReference type="InterPro" id="IPR029071">
    <property type="entry name" value="Ubiquitin-like_domsf"/>
</dbReference>
<proteinExistence type="inferred from homology"/>
<dbReference type="InterPro" id="IPR036890">
    <property type="entry name" value="HATPase_C_sf"/>
</dbReference>
<evidence type="ECO:0000259" key="20">
    <source>
        <dbReference type="PROSITE" id="PS50128"/>
    </source>
</evidence>
<keyword evidence="12 17" id="KW-0175">Coiled coil</keyword>
<dbReference type="GO" id="GO:0006325">
    <property type="term" value="P:chromatin organization"/>
    <property type="evidence" value="ECO:0007669"/>
    <property type="project" value="UniProtKB-KW"/>
</dbReference>
<dbReference type="PROSITE" id="PS50053">
    <property type="entry name" value="UBIQUITIN_2"/>
    <property type="match status" value="1"/>
</dbReference>
<dbReference type="FunFam" id="1.10.10.790:FF:000002">
    <property type="entry name" value="Splicing factor 3A subunit 1"/>
    <property type="match status" value="1"/>
</dbReference>
<evidence type="ECO:0000256" key="12">
    <source>
        <dbReference type="ARBA" id="ARBA00023054"/>
    </source>
</evidence>
<dbReference type="FunFam" id="1.10.10.790:FF:000001">
    <property type="entry name" value="Splicing factor 3a, subunit 1"/>
    <property type="match status" value="1"/>
</dbReference>
<dbReference type="EMBL" id="JAAMPC010000015">
    <property type="protein sequence ID" value="KAG2256925.1"/>
    <property type="molecule type" value="Genomic_DNA"/>
</dbReference>
<evidence type="ECO:0000256" key="6">
    <source>
        <dbReference type="ARBA" id="ARBA00022722"/>
    </source>
</evidence>
<comment type="similarity">
    <text evidence="4">Belongs to the MORC ATPase protein family.</text>
</comment>
<dbReference type="Pfam" id="PF17942">
    <property type="entry name" value="Morc6_S5"/>
    <property type="match status" value="1"/>
</dbReference>
<dbReference type="CDD" id="cd01800">
    <property type="entry name" value="Ubl_SF3a120"/>
    <property type="match status" value="1"/>
</dbReference>
<keyword evidence="9" id="KW-0255">Endonuclease</keyword>
<dbReference type="GO" id="GO:0005686">
    <property type="term" value="C:U2 snRNP"/>
    <property type="evidence" value="ECO:0007669"/>
    <property type="project" value="UniProtKB-ARBA"/>
</dbReference>
<evidence type="ECO:0000256" key="8">
    <source>
        <dbReference type="ARBA" id="ARBA00022737"/>
    </source>
</evidence>
<protein>
    <submittedName>
        <fullName evidence="21">Uncharacterized protein</fullName>
    </submittedName>
</protein>
<dbReference type="InterPro" id="IPR035967">
    <property type="entry name" value="SWAP/Surp_sf"/>
</dbReference>
<dbReference type="PANTHER" id="PTHR23336:SF72">
    <property type="entry name" value="PROTEIN MICRORCHIDIA 5"/>
    <property type="match status" value="1"/>
</dbReference>
<feature type="domain" description="Ubiquitin-like" evidence="19">
    <location>
        <begin position="1517"/>
        <end position="1594"/>
    </location>
</feature>
<gene>
    <name evidence="21" type="ORF">Bca52824_076219</name>
</gene>
<feature type="region of interest" description="Disordered" evidence="18">
    <location>
        <begin position="489"/>
        <end position="546"/>
    </location>
</feature>
<feature type="domain" description="SURP motif" evidence="20">
    <location>
        <begin position="1002"/>
        <end position="1044"/>
    </location>
</feature>
<evidence type="ECO:0000256" key="14">
    <source>
        <dbReference type="ARBA" id="ARBA00023187"/>
    </source>
</evidence>
<evidence type="ECO:0000256" key="15">
    <source>
        <dbReference type="ARBA" id="ARBA00023204"/>
    </source>
</evidence>
<dbReference type="GO" id="GO:0031349">
    <property type="term" value="P:positive regulation of defense response"/>
    <property type="evidence" value="ECO:0007669"/>
    <property type="project" value="UniProtKB-ARBA"/>
</dbReference>
<evidence type="ECO:0000256" key="16">
    <source>
        <dbReference type="ARBA" id="ARBA00023242"/>
    </source>
</evidence>
<dbReference type="OrthoDB" id="447637at2759"/>
<feature type="compositionally biased region" description="Polar residues" evidence="18">
    <location>
        <begin position="1"/>
        <end position="12"/>
    </location>
</feature>